<accession>A0ABS2HGC1</accession>
<dbReference type="EMBL" id="JAFEUM010000001">
    <property type="protein sequence ID" value="MBM7035183.1"/>
    <property type="molecule type" value="Genomic_DNA"/>
</dbReference>
<dbReference type="Proteomes" id="UP000809621">
    <property type="component" value="Unassembled WGS sequence"/>
</dbReference>
<feature type="domain" description="DUF58" evidence="1">
    <location>
        <begin position="56"/>
        <end position="272"/>
    </location>
</feature>
<protein>
    <submittedName>
        <fullName evidence="2">DUF58 domain-containing protein</fullName>
    </submittedName>
</protein>
<dbReference type="InterPro" id="IPR036465">
    <property type="entry name" value="vWFA_dom_sf"/>
</dbReference>
<gene>
    <name evidence="2" type="ORF">JQC93_02085</name>
</gene>
<evidence type="ECO:0000313" key="2">
    <source>
        <dbReference type="EMBL" id="MBM7035183.1"/>
    </source>
</evidence>
<dbReference type="InterPro" id="IPR002881">
    <property type="entry name" value="DUF58"/>
</dbReference>
<dbReference type="PANTHER" id="PTHR33608:SF12">
    <property type="entry name" value="DUF58 DOMAIN-CONTAINING PROTEIN"/>
    <property type="match status" value="1"/>
</dbReference>
<name>A0ABS2HGC1_9VIBR</name>
<keyword evidence="3" id="KW-1185">Reference proteome</keyword>
<dbReference type="SUPFAM" id="SSF53300">
    <property type="entry name" value="vWA-like"/>
    <property type="match status" value="1"/>
</dbReference>
<organism evidence="2 3">
    <name type="scientific">Vibrio ulleungensis</name>
    <dbReference type="NCBI Taxonomy" id="2807619"/>
    <lineage>
        <taxon>Bacteria</taxon>
        <taxon>Pseudomonadati</taxon>
        <taxon>Pseudomonadota</taxon>
        <taxon>Gammaproteobacteria</taxon>
        <taxon>Vibrionales</taxon>
        <taxon>Vibrionaceae</taxon>
        <taxon>Vibrio</taxon>
    </lineage>
</organism>
<dbReference type="Pfam" id="PF01882">
    <property type="entry name" value="DUF58"/>
    <property type="match status" value="1"/>
</dbReference>
<proteinExistence type="predicted"/>
<evidence type="ECO:0000259" key="1">
    <source>
        <dbReference type="Pfam" id="PF01882"/>
    </source>
</evidence>
<evidence type="ECO:0000313" key="3">
    <source>
        <dbReference type="Proteomes" id="UP000809621"/>
    </source>
</evidence>
<sequence>MSQGNRDPDFYTSLDTLSRLRYKATGFDFLPNQPINSLLTGRHVSKLRGRGLNFEEMRHYNVGDDIRTMDWKVTNRTGKPHVRIYSEERERNVYLLIDQRAGMFFGSQRKMKSVIAAEIGALIAWNIIGATDRVGAIVFDDSSSVTVAPHRSANHVLKLLSQVVLKNHALGVESAALSQRSSFSGFFKQAQRLVKHDGLVIIITDGYGYSSHNDDAIKKLCQHNDVVFCHVTDPLEHQLANLGDVVFSDGAKQVSLSSDDEPFREKFSSDVTQAIEGFAKLARKFKIPMLHFNTIEETDVQLRAQLGHHSRTMK</sequence>
<dbReference type="PANTHER" id="PTHR33608">
    <property type="entry name" value="BLL2464 PROTEIN"/>
    <property type="match status" value="1"/>
</dbReference>
<reference evidence="2 3" key="1">
    <citation type="submission" date="2021-02" db="EMBL/GenBank/DDBJ databases">
        <authorList>
            <person name="Park J.-S."/>
        </authorList>
    </citation>
    <scope>NUCLEOTIDE SEQUENCE [LARGE SCALE GENOMIC DNA]</scope>
    <source>
        <strain evidence="2 3">188UL20-2</strain>
    </source>
</reference>
<comment type="caution">
    <text evidence="2">The sequence shown here is derived from an EMBL/GenBank/DDBJ whole genome shotgun (WGS) entry which is preliminary data.</text>
</comment>